<reference evidence="3 4" key="1">
    <citation type="journal article" date="2019" name="Appl. Environ. Microbiol.">
        <title>Environmental Evidence and Genomic Insight of Iron-oxidizing Bacteria Preference Towards More Corrosion Resistant Stainless Steel at Higher Salinities.</title>
        <authorList>
            <person name="Garrison C.E."/>
            <person name="Price K.A."/>
            <person name="Field E.K."/>
        </authorList>
    </citation>
    <scope>NUCLEOTIDE SEQUENCE [LARGE SCALE GENOMIC DNA]</scope>
    <source>
        <strain evidence="3 4">P3</strain>
    </source>
</reference>
<proteinExistence type="predicted"/>
<feature type="transmembrane region" description="Helical" evidence="2">
    <location>
        <begin position="15"/>
        <end position="35"/>
    </location>
</feature>
<dbReference type="AlphaFoldDB" id="A0A5R9GP38"/>
<dbReference type="EMBL" id="VBRY01000008">
    <property type="protein sequence ID" value="TLS66699.1"/>
    <property type="molecule type" value="Genomic_DNA"/>
</dbReference>
<evidence type="ECO:0000313" key="4">
    <source>
        <dbReference type="Proteomes" id="UP000306585"/>
    </source>
</evidence>
<feature type="compositionally biased region" description="Pro residues" evidence="1">
    <location>
        <begin position="106"/>
        <end position="121"/>
    </location>
</feature>
<keyword evidence="2" id="KW-0472">Membrane</keyword>
<dbReference type="Proteomes" id="UP000306585">
    <property type="component" value="Unassembled WGS sequence"/>
</dbReference>
<feature type="region of interest" description="Disordered" evidence="1">
    <location>
        <begin position="63"/>
        <end position="122"/>
    </location>
</feature>
<evidence type="ECO:0008006" key="5">
    <source>
        <dbReference type="Google" id="ProtNLM"/>
    </source>
</evidence>
<gene>
    <name evidence="3" type="ORF">FEF65_09240</name>
</gene>
<accession>A0A5R9GP38</accession>
<keyword evidence="4" id="KW-1185">Reference proteome</keyword>
<feature type="compositionally biased region" description="Polar residues" evidence="1">
    <location>
        <begin position="66"/>
        <end position="80"/>
    </location>
</feature>
<keyword evidence="2" id="KW-1133">Transmembrane helix</keyword>
<keyword evidence="2" id="KW-0812">Transmembrane</keyword>
<evidence type="ECO:0000256" key="1">
    <source>
        <dbReference type="SAM" id="MobiDB-lite"/>
    </source>
</evidence>
<evidence type="ECO:0000313" key="3">
    <source>
        <dbReference type="EMBL" id="TLS66699.1"/>
    </source>
</evidence>
<comment type="caution">
    <text evidence="3">The sequence shown here is derived from an EMBL/GenBank/DDBJ whole genome shotgun (WGS) entry which is preliminary data.</text>
</comment>
<name>A0A5R9GP38_9PROT</name>
<evidence type="ECO:0000256" key="2">
    <source>
        <dbReference type="SAM" id="Phobius"/>
    </source>
</evidence>
<dbReference type="RefSeq" id="WP_138239528.1">
    <property type="nucleotide sequence ID" value="NZ_VBRY01000008.1"/>
</dbReference>
<sequence length="172" mass="18909">MEALLSRLPQSASDLIGLAVDLALIIAIGLLWLTWYRNGKRQQRLEQMLGSAAAQLEEATRHLSEATETMQQLKAAQQEMTPPPPRQAARAYGREPARSPAASERPAPPPVRETPLAPPPQHSTQATMILRMHREGETAETIAERLNMPLAQVRLMLKLHTASTTAGQRADV</sequence>
<organism evidence="3 4">
    <name type="scientific">Mariprofundus erugo</name>
    <dbReference type="NCBI Taxonomy" id="2528639"/>
    <lineage>
        <taxon>Bacteria</taxon>
        <taxon>Pseudomonadati</taxon>
        <taxon>Pseudomonadota</taxon>
        <taxon>Candidatius Mariprofundia</taxon>
        <taxon>Mariprofundales</taxon>
        <taxon>Mariprofundaceae</taxon>
        <taxon>Mariprofundus</taxon>
    </lineage>
</organism>
<protein>
    <recommendedName>
        <fullName evidence="5">DUF2802 domain-containing protein</fullName>
    </recommendedName>
</protein>